<evidence type="ECO:0000256" key="2">
    <source>
        <dbReference type="ARBA" id="ARBA00022801"/>
    </source>
</evidence>
<dbReference type="Pfam" id="PF01183">
    <property type="entry name" value="Glyco_hydro_25"/>
    <property type="match status" value="1"/>
</dbReference>
<dbReference type="RefSeq" id="WP_344046107.1">
    <property type="nucleotide sequence ID" value="NZ_BAAAHG010000002.1"/>
</dbReference>
<comment type="similarity">
    <text evidence="1">Belongs to the glycosyl hydrolase 25 family.</text>
</comment>
<feature type="chain" id="PRO_5047007842" description="Hydrolase" evidence="5">
    <location>
        <begin position="19"/>
        <end position="261"/>
    </location>
</feature>
<dbReference type="SMART" id="SM00641">
    <property type="entry name" value="Glyco_25"/>
    <property type="match status" value="1"/>
</dbReference>
<dbReference type="Gene3D" id="3.20.20.80">
    <property type="entry name" value="Glycosidases"/>
    <property type="match status" value="1"/>
</dbReference>
<feature type="region of interest" description="Disordered" evidence="4">
    <location>
        <begin position="21"/>
        <end position="60"/>
    </location>
</feature>
<gene>
    <name evidence="6" type="ORF">GCM10009549_04680</name>
</gene>
<feature type="compositionally biased region" description="Low complexity" evidence="4">
    <location>
        <begin position="21"/>
        <end position="39"/>
    </location>
</feature>
<reference evidence="6 7" key="1">
    <citation type="journal article" date="2019" name="Int. J. Syst. Evol. Microbiol.">
        <title>The Global Catalogue of Microorganisms (GCM) 10K type strain sequencing project: providing services to taxonomists for standard genome sequencing and annotation.</title>
        <authorList>
            <consortium name="The Broad Institute Genomics Platform"/>
            <consortium name="The Broad Institute Genome Sequencing Center for Infectious Disease"/>
            <person name="Wu L."/>
            <person name="Ma J."/>
        </authorList>
    </citation>
    <scope>NUCLEOTIDE SEQUENCE [LARGE SCALE GENOMIC DNA]</scope>
    <source>
        <strain evidence="6 7">JCM 10673</strain>
    </source>
</reference>
<evidence type="ECO:0000256" key="4">
    <source>
        <dbReference type="SAM" id="MobiDB-lite"/>
    </source>
</evidence>
<keyword evidence="3" id="KW-0326">Glycosidase</keyword>
<keyword evidence="7" id="KW-1185">Reference proteome</keyword>
<keyword evidence="5" id="KW-0732">Signal</keyword>
<feature type="compositionally biased region" description="Basic and acidic residues" evidence="4">
    <location>
        <begin position="45"/>
        <end position="59"/>
    </location>
</feature>
<evidence type="ECO:0000256" key="1">
    <source>
        <dbReference type="ARBA" id="ARBA00010646"/>
    </source>
</evidence>
<feature type="signal peptide" evidence="5">
    <location>
        <begin position="1"/>
        <end position="18"/>
    </location>
</feature>
<dbReference type="EMBL" id="BAAAHG010000002">
    <property type="protein sequence ID" value="GAA0902627.1"/>
    <property type="molecule type" value="Genomic_DNA"/>
</dbReference>
<dbReference type="InterPro" id="IPR002053">
    <property type="entry name" value="Glyco_hydro_25"/>
</dbReference>
<comment type="caution">
    <text evidence="6">The sequence shown here is derived from an EMBL/GenBank/DDBJ whole genome shotgun (WGS) entry which is preliminary data.</text>
</comment>
<dbReference type="PROSITE" id="PS51904">
    <property type="entry name" value="GLYCOSYL_HYDROL_F25_2"/>
    <property type="match status" value="1"/>
</dbReference>
<dbReference type="PANTHER" id="PTHR34135:SF2">
    <property type="entry name" value="LYSOZYME"/>
    <property type="match status" value="1"/>
</dbReference>
<dbReference type="CDD" id="cd00599">
    <property type="entry name" value="GH25_muramidase"/>
    <property type="match status" value="1"/>
</dbReference>
<accession>A0ABN1NE16</accession>
<dbReference type="SUPFAM" id="SSF51445">
    <property type="entry name" value="(Trans)glycosidases"/>
    <property type="match status" value="1"/>
</dbReference>
<evidence type="ECO:0008006" key="8">
    <source>
        <dbReference type="Google" id="ProtNLM"/>
    </source>
</evidence>
<evidence type="ECO:0000256" key="5">
    <source>
        <dbReference type="SAM" id="SignalP"/>
    </source>
</evidence>
<name>A0ABN1NE16_9ACTN</name>
<dbReference type="PANTHER" id="PTHR34135">
    <property type="entry name" value="LYSOZYME"/>
    <property type="match status" value="1"/>
</dbReference>
<organism evidence="6 7">
    <name type="scientific">Streptomyces thermoalcalitolerans</name>
    <dbReference type="NCBI Taxonomy" id="65605"/>
    <lineage>
        <taxon>Bacteria</taxon>
        <taxon>Bacillati</taxon>
        <taxon>Actinomycetota</taxon>
        <taxon>Actinomycetes</taxon>
        <taxon>Kitasatosporales</taxon>
        <taxon>Streptomycetaceae</taxon>
        <taxon>Streptomyces</taxon>
    </lineage>
</organism>
<dbReference type="Proteomes" id="UP001501005">
    <property type="component" value="Unassembled WGS sequence"/>
</dbReference>
<keyword evidence="2" id="KW-0378">Hydrolase</keyword>
<dbReference type="InterPro" id="IPR017853">
    <property type="entry name" value="GH"/>
</dbReference>
<protein>
    <recommendedName>
        <fullName evidence="8">Hydrolase</fullName>
    </recommendedName>
</protein>
<sequence>MFTAVGVALAAVVGSAAATPAASTGTVAPAAPNRAAAPASSYKVKGIDTSRHQHEEGGRKTSISWSAVARSHAFVFHKATQGTTHTDPDFRQDFAAVEKTSLLHAPYHFFDPKNTTDGTAQARHFIRVARAAGYRGPSAGQLPPAVDIEMVKNRCPSALRSDQIRAFLAEVKKAFGVAPIVYTNANFVNTCMKGKGQALSGHVQWLARYNAQQEPRRLPGTDRSWTFWQHSKEGKVAGITGPVDLNVFRGSLAELRALAGR</sequence>
<evidence type="ECO:0000313" key="6">
    <source>
        <dbReference type="EMBL" id="GAA0902627.1"/>
    </source>
</evidence>
<dbReference type="InterPro" id="IPR018077">
    <property type="entry name" value="Glyco_hydro_fam25_subgr"/>
</dbReference>
<evidence type="ECO:0000313" key="7">
    <source>
        <dbReference type="Proteomes" id="UP001501005"/>
    </source>
</evidence>
<evidence type="ECO:0000256" key="3">
    <source>
        <dbReference type="ARBA" id="ARBA00023295"/>
    </source>
</evidence>
<proteinExistence type="inferred from homology"/>